<evidence type="ECO:0000256" key="1">
    <source>
        <dbReference type="SAM" id="MobiDB-lite"/>
    </source>
</evidence>
<feature type="region of interest" description="Disordered" evidence="1">
    <location>
        <begin position="16"/>
        <end position="48"/>
    </location>
</feature>
<dbReference type="AlphaFoldDB" id="A0A2D3V7N0"/>
<accession>A0A2D3V7N0</accession>
<gene>
    <name evidence="2" type="ORF">RCC_09720</name>
</gene>
<dbReference type="EMBL" id="FJUY01000019">
    <property type="protein sequence ID" value="CZT24003.1"/>
    <property type="molecule type" value="Genomic_DNA"/>
</dbReference>
<evidence type="ECO:0000313" key="3">
    <source>
        <dbReference type="Proteomes" id="UP000225277"/>
    </source>
</evidence>
<keyword evidence="3" id="KW-1185">Reference proteome</keyword>
<dbReference type="Proteomes" id="UP000225277">
    <property type="component" value="Unassembled WGS sequence"/>
</dbReference>
<evidence type="ECO:0008006" key="4">
    <source>
        <dbReference type="Google" id="ProtNLM"/>
    </source>
</evidence>
<name>A0A2D3V7N0_9PEZI</name>
<sequence>MTQPIKRLKSSFLDAASPSKHQHLRRDGAGSRINPGQHAPSVSVSVSASYSPPLTDFTRRSHEGAELAMYVGHGAFQRLYVVRQSLLAHYSAYYKLHQNEREREARLPDEKPEPFFAMLAYLHDRKLFIDEPILMLNFHQLVDVYDIGLRWEMPLIQNVVCDVYARRIKITAQLPDKDMIEHLWLLPPGCALKRMTVDLVREMWVPDGHRFGIWNDLVGGCSAKPDDLLWAMDELNRSEHTVRISQKTKTRLLSCEWHVHEKNDECEGSEEYKLLGEHVLWGQPDR</sequence>
<dbReference type="STRING" id="112498.A0A2D3V7N0"/>
<proteinExistence type="predicted"/>
<reference evidence="2 3" key="1">
    <citation type="submission" date="2016-03" db="EMBL/GenBank/DDBJ databases">
        <authorList>
            <person name="Ploux O."/>
        </authorList>
    </citation>
    <scope>NUCLEOTIDE SEQUENCE [LARGE SCALE GENOMIC DNA]</scope>
    <source>
        <strain evidence="2 3">URUG2</strain>
    </source>
</reference>
<protein>
    <recommendedName>
        <fullName evidence="4">BTB domain-containing protein</fullName>
    </recommendedName>
</protein>
<dbReference type="GeneID" id="35604781"/>
<organism evidence="2 3">
    <name type="scientific">Ramularia collo-cygni</name>
    <dbReference type="NCBI Taxonomy" id="112498"/>
    <lineage>
        <taxon>Eukaryota</taxon>
        <taxon>Fungi</taxon>
        <taxon>Dikarya</taxon>
        <taxon>Ascomycota</taxon>
        <taxon>Pezizomycotina</taxon>
        <taxon>Dothideomycetes</taxon>
        <taxon>Dothideomycetidae</taxon>
        <taxon>Mycosphaerellales</taxon>
        <taxon>Mycosphaerellaceae</taxon>
        <taxon>Ramularia</taxon>
    </lineage>
</organism>
<evidence type="ECO:0000313" key="2">
    <source>
        <dbReference type="EMBL" id="CZT24003.1"/>
    </source>
</evidence>
<feature type="compositionally biased region" description="Low complexity" evidence="1">
    <location>
        <begin position="39"/>
        <end position="48"/>
    </location>
</feature>
<dbReference type="RefSeq" id="XP_023630727.1">
    <property type="nucleotide sequence ID" value="XM_023774959.1"/>
</dbReference>
<dbReference type="OrthoDB" id="3632387at2759"/>